<feature type="binding site" evidence="7">
    <location>
        <position position="147"/>
    </location>
    <ligand>
        <name>substrate</name>
    </ligand>
</feature>
<reference evidence="9 10" key="1">
    <citation type="submission" date="2011-11" db="EMBL/GenBank/DDBJ databases">
        <title>Complete sequence of Spirochaeta sp. grapes.</title>
        <authorList>
            <consortium name="US DOE Joint Genome Institute"/>
            <person name="Lucas S."/>
            <person name="Han J."/>
            <person name="Lapidus A."/>
            <person name="Cheng J.-F."/>
            <person name="Goodwin L."/>
            <person name="Pitluck S."/>
            <person name="Peters L."/>
            <person name="Ovchinnikova G."/>
            <person name="Munk A.C."/>
            <person name="Detter J.C."/>
            <person name="Han C."/>
            <person name="Tapia R."/>
            <person name="Land M."/>
            <person name="Hauser L."/>
            <person name="Kyrpides N."/>
            <person name="Ivanova N."/>
            <person name="Pagani I."/>
            <person name="Ritalahtilisa K."/>
            <person name="Loeffler F."/>
            <person name="Woyke T."/>
        </authorList>
    </citation>
    <scope>NUCLEOTIDE SEQUENCE [LARGE SCALE GENOMIC DNA]</scope>
    <source>
        <strain evidence="10">ATCC BAA-1885 / DSM 22778 / Grapes</strain>
    </source>
</reference>
<dbReference type="PANTHER" id="PTHR46499">
    <property type="entry name" value="QUEUINE TRNA-RIBOSYLTRANSFERASE"/>
    <property type="match status" value="1"/>
</dbReference>
<feature type="region of interest" description="RNA binding; important for wobble base 34 recognition" evidence="7">
    <location>
        <begin position="275"/>
        <end position="279"/>
    </location>
</feature>
<comment type="subunit">
    <text evidence="7">Homodimer. Within each dimer, one monomer is responsible for RNA recognition and catalysis, while the other monomer binds to the replacement base PreQ1.</text>
</comment>
<dbReference type="OrthoDB" id="9805417at2"/>
<gene>
    <name evidence="7" type="primary">tgt</name>
    <name evidence="9" type="ordered locus">SpiGrapes_0418</name>
</gene>
<dbReference type="HAMAP" id="MF_00168">
    <property type="entry name" value="Q_tRNA_Tgt"/>
    <property type="match status" value="1"/>
</dbReference>
<dbReference type="GO" id="GO:0008479">
    <property type="term" value="F:tRNA-guanosine(34) queuine transglycosylase activity"/>
    <property type="evidence" value="ECO:0007669"/>
    <property type="project" value="UniProtKB-UniRule"/>
</dbReference>
<feature type="binding site" evidence="7">
    <location>
        <position position="220"/>
    </location>
    <ligand>
        <name>substrate</name>
    </ligand>
</feature>
<keyword evidence="3 7" id="KW-0808">Transferase</keyword>
<keyword evidence="7" id="KW-0862">Zinc</keyword>
<dbReference type="Proteomes" id="UP000005632">
    <property type="component" value="Chromosome"/>
</dbReference>
<keyword evidence="7" id="KW-0479">Metal-binding</keyword>
<keyword evidence="5 7" id="KW-0671">Queuosine biosynthesis</keyword>
<dbReference type="InterPro" id="IPR004803">
    <property type="entry name" value="TGT"/>
</dbReference>
<evidence type="ECO:0000313" key="9">
    <source>
        <dbReference type="EMBL" id="AEV28276.1"/>
    </source>
</evidence>
<dbReference type="SUPFAM" id="SSF51713">
    <property type="entry name" value="tRNA-guanine transglycosylase"/>
    <property type="match status" value="1"/>
</dbReference>
<evidence type="ECO:0000256" key="2">
    <source>
        <dbReference type="ARBA" id="ARBA00022676"/>
    </source>
</evidence>
<proteinExistence type="inferred from homology"/>
<feature type="active site" description="Proton acceptor" evidence="7">
    <location>
        <position position="93"/>
    </location>
</feature>
<comment type="catalytic activity">
    <reaction evidence="6 7">
        <text>7-aminomethyl-7-carbaguanine + guanosine(34) in tRNA = 7-aminomethyl-7-carbaguanosine(34) in tRNA + guanine</text>
        <dbReference type="Rhea" id="RHEA:24104"/>
        <dbReference type="Rhea" id="RHEA-COMP:10341"/>
        <dbReference type="Rhea" id="RHEA-COMP:10342"/>
        <dbReference type="ChEBI" id="CHEBI:16235"/>
        <dbReference type="ChEBI" id="CHEBI:58703"/>
        <dbReference type="ChEBI" id="CHEBI:74269"/>
        <dbReference type="ChEBI" id="CHEBI:82833"/>
        <dbReference type="EC" id="2.4.2.29"/>
    </reaction>
</comment>
<accession>G8QW33</accession>
<feature type="binding site" evidence="7">
    <location>
        <position position="193"/>
    </location>
    <ligand>
        <name>substrate</name>
    </ligand>
</feature>
<evidence type="ECO:0000256" key="6">
    <source>
        <dbReference type="ARBA" id="ARBA00050112"/>
    </source>
</evidence>
<feature type="binding site" evidence="7">
    <location>
        <position position="310"/>
    </location>
    <ligand>
        <name>Zn(2+)</name>
        <dbReference type="ChEBI" id="CHEBI:29105"/>
    </ligand>
</feature>
<comment type="similarity">
    <text evidence="7">Belongs to the queuine tRNA-ribosyltransferase family.</text>
</comment>
<feature type="binding site" evidence="7">
    <location>
        <begin position="93"/>
        <end position="97"/>
    </location>
    <ligand>
        <name>substrate</name>
    </ligand>
</feature>
<evidence type="ECO:0000256" key="3">
    <source>
        <dbReference type="ARBA" id="ARBA00022679"/>
    </source>
</evidence>
<organism evidence="9 10">
    <name type="scientific">Sphaerochaeta pleomorpha (strain ATCC BAA-1885 / DSM 22778 / Grapes)</name>
    <dbReference type="NCBI Taxonomy" id="158190"/>
    <lineage>
        <taxon>Bacteria</taxon>
        <taxon>Pseudomonadati</taxon>
        <taxon>Spirochaetota</taxon>
        <taxon>Spirochaetia</taxon>
        <taxon>Spirochaetales</taxon>
        <taxon>Sphaerochaetaceae</taxon>
        <taxon>Sphaerochaeta</taxon>
    </lineage>
</organism>
<keyword evidence="2 7" id="KW-0328">Glycosyltransferase</keyword>
<protein>
    <recommendedName>
        <fullName evidence="7">Queuine tRNA-ribosyltransferase</fullName>
        <ecNumber evidence="7">2.4.2.29</ecNumber>
    </recommendedName>
    <alternativeName>
        <fullName evidence="7">Guanine insertion enzyme</fullName>
    </alternativeName>
    <alternativeName>
        <fullName evidence="7">tRNA-guanine transglycosylase</fullName>
    </alternativeName>
</protein>
<evidence type="ECO:0000256" key="5">
    <source>
        <dbReference type="ARBA" id="ARBA00022785"/>
    </source>
</evidence>
<dbReference type="Gene3D" id="3.20.20.105">
    <property type="entry name" value="Queuine tRNA-ribosyltransferase-like"/>
    <property type="match status" value="1"/>
</dbReference>
<dbReference type="HOGENOM" id="CLU_022060_0_1_12"/>
<dbReference type="GO" id="GO:0046872">
    <property type="term" value="F:metal ion binding"/>
    <property type="evidence" value="ECO:0007669"/>
    <property type="project" value="UniProtKB-KW"/>
</dbReference>
<dbReference type="EMBL" id="CP003155">
    <property type="protein sequence ID" value="AEV28276.1"/>
    <property type="molecule type" value="Genomic_DNA"/>
</dbReference>
<dbReference type="GO" id="GO:0005829">
    <property type="term" value="C:cytosol"/>
    <property type="evidence" value="ECO:0007669"/>
    <property type="project" value="TreeGrafter"/>
</dbReference>
<evidence type="ECO:0000259" key="8">
    <source>
        <dbReference type="Pfam" id="PF01702"/>
    </source>
</evidence>
<feature type="active site" description="Nucleophile" evidence="7">
    <location>
        <position position="270"/>
    </location>
</feature>
<dbReference type="FunFam" id="3.20.20.105:FF:000001">
    <property type="entry name" value="Queuine tRNA-ribosyltransferase"/>
    <property type="match status" value="1"/>
</dbReference>
<dbReference type="eggNOG" id="COG0343">
    <property type="taxonomic scope" value="Bacteria"/>
</dbReference>
<dbReference type="STRING" id="158190.SpiGrapes_0418"/>
<keyword evidence="4 7" id="KW-0819">tRNA processing</keyword>
<dbReference type="PANTHER" id="PTHR46499:SF1">
    <property type="entry name" value="QUEUINE TRNA-RIBOSYLTRANSFERASE"/>
    <property type="match status" value="1"/>
</dbReference>
<dbReference type="UniPathway" id="UPA00392"/>
<comment type="function">
    <text evidence="7">Catalyzes the base-exchange of a guanine (G) residue with the queuine precursor 7-aminomethyl-7-deazaguanine (PreQ1) at position 34 (anticodon wobble position) in tRNAs with GU(N) anticodons (tRNA-Asp, -Asn, -His and -Tyr). Catalysis occurs through a double-displacement mechanism. The nucleophile active site attacks the C1' of nucleotide 34 to detach the guanine base from the RNA, forming a covalent enzyme-RNA intermediate. The proton acceptor active site deprotonates the incoming PreQ1, allowing a nucleophilic attack on the C1' of the ribose to form the product. After dissociation, two additional enzymatic reactions on the tRNA convert PreQ1 to queuine (Q), resulting in the hypermodified nucleoside queuosine (7-(((4,5-cis-dihydroxy-2-cyclopenten-1-yl)amino)methyl)-7-deazaguanosine).</text>
</comment>
<dbReference type="InterPro" id="IPR050076">
    <property type="entry name" value="ArchSynthase1/Queuine_TRR"/>
</dbReference>
<dbReference type="InterPro" id="IPR002616">
    <property type="entry name" value="tRNA_ribo_trans-like"/>
</dbReference>
<evidence type="ECO:0000256" key="4">
    <source>
        <dbReference type="ARBA" id="ARBA00022694"/>
    </source>
</evidence>
<dbReference type="NCBIfam" id="TIGR00430">
    <property type="entry name" value="Q_tRNA_tgt"/>
    <property type="match status" value="1"/>
</dbReference>
<evidence type="ECO:0000256" key="7">
    <source>
        <dbReference type="HAMAP-Rule" id="MF_00168"/>
    </source>
</evidence>
<sequence length="374" mass="42091">MQTIFTETHKDAHSNARLGILSLPHGDVQTPAFMPVGTNGTVKGIYHDKIEEIGYNLILGNTYHLYLRPGLEVLEKFGGLHNFSHWNHNLLTDSGGFQVFSLSGLRKISEKGVAFQSHIDGSRHIFTPEKVVDIQKVIGSDIAMCLDVCTPPNIEYRAAKEAMHITHNWAERALNHRKELGDAFKGNLFGIVQGNFYKDLRKESAEVLSAMDFPGIAIGGLSVGETTDQFNEFLAYTADIVTKEKPRYVMGIGSPDYILEAVENGIDMFDCVLATRMARNGAVFTDDGIVTLKKAMHKFDQGPIESECHCTACTEYSRAYMHHMVKTNEMLGGMLATEHNLTYFYRLMEKIRLAIAEDRFSSFKKDYLARFYKR</sequence>
<dbReference type="AlphaFoldDB" id="G8QW33"/>
<feature type="binding site" evidence="7">
    <location>
        <position position="313"/>
    </location>
    <ligand>
        <name>Zn(2+)</name>
        <dbReference type="ChEBI" id="CHEBI:29105"/>
    </ligand>
</feature>
<comment type="cofactor">
    <cofactor evidence="7">
        <name>Zn(2+)</name>
        <dbReference type="ChEBI" id="CHEBI:29105"/>
    </cofactor>
    <text evidence="7">Binds 1 zinc ion per subunit.</text>
</comment>
<dbReference type="Pfam" id="PF01702">
    <property type="entry name" value="TGT"/>
    <property type="match status" value="1"/>
</dbReference>
<feature type="domain" description="tRNA-guanine(15) transglycosylase-like" evidence="8">
    <location>
        <begin position="15"/>
        <end position="372"/>
    </location>
</feature>
<evidence type="ECO:0000313" key="10">
    <source>
        <dbReference type="Proteomes" id="UP000005632"/>
    </source>
</evidence>
<dbReference type="NCBIfam" id="TIGR00449">
    <property type="entry name" value="tgt_general"/>
    <property type="match status" value="1"/>
</dbReference>
<evidence type="ECO:0000256" key="1">
    <source>
        <dbReference type="ARBA" id="ARBA00004691"/>
    </source>
</evidence>
<feature type="region of interest" description="RNA binding" evidence="7">
    <location>
        <begin position="251"/>
        <end position="257"/>
    </location>
</feature>
<feature type="binding site" evidence="7">
    <location>
        <position position="308"/>
    </location>
    <ligand>
        <name>Zn(2+)</name>
        <dbReference type="ChEBI" id="CHEBI:29105"/>
    </ligand>
</feature>
<name>G8QW33_SPHPG</name>
<keyword evidence="10" id="KW-1185">Reference proteome</keyword>
<dbReference type="GO" id="GO:0008616">
    <property type="term" value="P:tRNA queuosine(34) biosynthetic process"/>
    <property type="evidence" value="ECO:0007669"/>
    <property type="project" value="UniProtKB-UniRule"/>
</dbReference>
<feature type="binding site" evidence="7">
    <location>
        <position position="339"/>
    </location>
    <ligand>
        <name>Zn(2+)</name>
        <dbReference type="ChEBI" id="CHEBI:29105"/>
    </ligand>
</feature>
<dbReference type="InterPro" id="IPR036511">
    <property type="entry name" value="TGT-like_sf"/>
</dbReference>
<comment type="pathway">
    <text evidence="1 7">tRNA modification; tRNA-queuosine biosynthesis.</text>
</comment>
<dbReference type="EC" id="2.4.2.29" evidence="7"/>
<dbReference type="KEGG" id="sgp:SpiGrapes_0418"/>